<dbReference type="PANTHER" id="PTHR34216:SF3">
    <property type="entry name" value="POLY-BETA-1,6-N-ACETYL-D-GLUCOSAMINE N-DEACETYLASE"/>
    <property type="match status" value="1"/>
</dbReference>
<dbReference type="GO" id="GO:0016810">
    <property type="term" value="F:hydrolase activity, acting on carbon-nitrogen (but not peptide) bonds"/>
    <property type="evidence" value="ECO:0007669"/>
    <property type="project" value="InterPro"/>
</dbReference>
<dbReference type="Gene3D" id="3.20.20.370">
    <property type="entry name" value="Glycoside hydrolase/deacetylase"/>
    <property type="match status" value="1"/>
</dbReference>
<proteinExistence type="predicted"/>
<dbReference type="PROSITE" id="PS51257">
    <property type="entry name" value="PROKAR_LIPOPROTEIN"/>
    <property type="match status" value="1"/>
</dbReference>
<evidence type="ECO:0000259" key="4">
    <source>
        <dbReference type="PROSITE" id="PS51677"/>
    </source>
</evidence>
<dbReference type="InterPro" id="IPR006311">
    <property type="entry name" value="TAT_signal"/>
</dbReference>
<reference evidence="5 6" key="1">
    <citation type="submission" date="2021-03" db="EMBL/GenBank/DDBJ databases">
        <title>Halorubrum sodomense MBLA0099, Whole genome shotgun sequencing.</title>
        <authorList>
            <person name="Seo M.-J."/>
            <person name="Cho E.-S."/>
            <person name="Hwang C.Y."/>
        </authorList>
    </citation>
    <scope>NUCLEOTIDE SEQUENCE [LARGE SCALE GENOMIC DNA]</scope>
    <source>
        <strain evidence="5 6">MBLA0099</strain>
    </source>
</reference>
<evidence type="ECO:0000313" key="6">
    <source>
        <dbReference type="Proteomes" id="UP000679341"/>
    </source>
</evidence>
<dbReference type="InterPro" id="IPR051398">
    <property type="entry name" value="Polysacch_Deacetylase"/>
</dbReference>
<dbReference type="OrthoDB" id="248140at2157"/>
<dbReference type="GO" id="GO:0005975">
    <property type="term" value="P:carbohydrate metabolic process"/>
    <property type="evidence" value="ECO:0007669"/>
    <property type="project" value="InterPro"/>
</dbReference>
<evidence type="ECO:0000256" key="3">
    <source>
        <dbReference type="SAM" id="MobiDB-lite"/>
    </source>
</evidence>
<dbReference type="GO" id="GO:0005576">
    <property type="term" value="C:extracellular region"/>
    <property type="evidence" value="ECO:0007669"/>
    <property type="project" value="UniProtKB-SubCell"/>
</dbReference>
<dbReference type="EMBL" id="CP073695">
    <property type="protein sequence ID" value="QUO47747.1"/>
    <property type="molecule type" value="Genomic_DNA"/>
</dbReference>
<dbReference type="InterPro" id="IPR011330">
    <property type="entry name" value="Glyco_hydro/deAcase_b/a-brl"/>
</dbReference>
<feature type="compositionally biased region" description="Acidic residues" evidence="3">
    <location>
        <begin position="37"/>
        <end position="55"/>
    </location>
</feature>
<dbReference type="AlphaFoldDB" id="A0A8T8LL24"/>
<evidence type="ECO:0000256" key="1">
    <source>
        <dbReference type="ARBA" id="ARBA00004613"/>
    </source>
</evidence>
<dbReference type="Pfam" id="PF01522">
    <property type="entry name" value="Polysacc_deac_1"/>
    <property type="match status" value="1"/>
</dbReference>
<accession>A0A8T8LL24</accession>
<evidence type="ECO:0000313" key="5">
    <source>
        <dbReference type="EMBL" id="QUO47747.1"/>
    </source>
</evidence>
<comment type="subcellular location">
    <subcellularLocation>
        <location evidence="1">Secreted</location>
    </subcellularLocation>
</comment>
<dbReference type="SUPFAM" id="SSF88713">
    <property type="entry name" value="Glycoside hydrolase/deacetylase"/>
    <property type="match status" value="1"/>
</dbReference>
<protein>
    <submittedName>
        <fullName evidence="5">Polysaccharide deacetylase family protein</fullName>
    </submittedName>
</protein>
<dbReference type="CDD" id="cd10970">
    <property type="entry name" value="CE4_DAC_u1_6s"/>
    <property type="match status" value="1"/>
</dbReference>
<dbReference type="PROSITE" id="PS51318">
    <property type="entry name" value="TAT"/>
    <property type="match status" value="1"/>
</dbReference>
<dbReference type="GeneID" id="64828778"/>
<feature type="domain" description="NodB homology" evidence="4">
    <location>
        <begin position="215"/>
        <end position="414"/>
    </location>
</feature>
<dbReference type="KEGG" id="hss:J7656_14520"/>
<keyword evidence="6" id="KW-1185">Reference proteome</keyword>
<dbReference type="InterPro" id="IPR002509">
    <property type="entry name" value="NODB_dom"/>
</dbReference>
<dbReference type="RefSeq" id="WP_211553684.1">
    <property type="nucleotide sequence ID" value="NZ_CP073695.1"/>
</dbReference>
<name>A0A8T8LL24_9EURY</name>
<gene>
    <name evidence="5" type="ORF">J7656_14520</name>
</gene>
<dbReference type="PANTHER" id="PTHR34216">
    <property type="match status" value="1"/>
</dbReference>
<dbReference type="InterPro" id="IPR019546">
    <property type="entry name" value="TAT_signal_bac_arc"/>
</dbReference>
<keyword evidence="2" id="KW-0732">Signal</keyword>
<dbReference type="Proteomes" id="UP000679341">
    <property type="component" value="Chromosome"/>
</dbReference>
<dbReference type="PROSITE" id="PS51677">
    <property type="entry name" value="NODB"/>
    <property type="match status" value="1"/>
</dbReference>
<sequence>MVNQRSPQRRRTRRDLLGALGVACLTGGAGCLGSDAVAEDPTDEQTPDDTGDDTETTSPPGVELGAETFEDVAALEAVGGRLAADTERRVTGTQCAALETDGDGAWLHVPLAEPVDFSNARPACHVAIDGAAAGDFLYLDLVDADGNRFRTRTVVRSRGELVNVDFGILDPQVDETAVDLERITRLSFRPGPRNEAGPETVYLDHPRRIPAPETAKVVFQFDDGNETDLTEAHPYLSQYDYPAITYVNTNRVGDDGKLDEAQLAELRDANWLVGSHTPDHTDLTTVSEPAEVERRLREAKEWLVDRGFDEGARHFAYPYNAVNEQVLSVVEEIHDTGRVSSWQPVALPSNLQLIPAEGDPTPAAFSELLEWTVEYGGVVTVLHHSLSTDAEVAAFREIVDEVRRHDRLGNVDVVRLDELESMVERTLS</sequence>
<feature type="region of interest" description="Disordered" evidence="3">
    <location>
        <begin position="34"/>
        <end position="62"/>
    </location>
</feature>
<dbReference type="NCBIfam" id="TIGR01409">
    <property type="entry name" value="TAT_signal_seq"/>
    <property type="match status" value="1"/>
</dbReference>
<organism evidence="5 6">
    <name type="scientific">Halorubrum ruber</name>
    <dbReference type="NCBI Taxonomy" id="2982524"/>
    <lineage>
        <taxon>Archaea</taxon>
        <taxon>Methanobacteriati</taxon>
        <taxon>Methanobacteriota</taxon>
        <taxon>Stenosarchaea group</taxon>
        <taxon>Halobacteria</taxon>
        <taxon>Halobacteriales</taxon>
        <taxon>Haloferacaceae</taxon>
        <taxon>Halorubrum</taxon>
    </lineage>
</organism>
<evidence type="ECO:0000256" key="2">
    <source>
        <dbReference type="ARBA" id="ARBA00022729"/>
    </source>
</evidence>